<dbReference type="InterPro" id="IPR023198">
    <property type="entry name" value="PGP-like_dom2"/>
</dbReference>
<dbReference type="EMBL" id="MVBN01000013">
    <property type="protein sequence ID" value="OOK64334.1"/>
    <property type="molecule type" value="Genomic_DNA"/>
</dbReference>
<sequence length="374" mass="39417">MVLSDSEIPGDTSGSAARPAVLFDVDGTLVDSNYLHIDAWLRAFATAGIDVETWRIHRSIGMDGSTLVKSLSGNAPEDIQKHLKDLHSRYYKQASHLLRPLPGARALLQRVAGLGLKVVLATSAPEDELALLRGVLDSDDLVAEVTSAGDVDTAKPRPDIIHVALRRAGVGSTRAVFVGDAVWDAQACARAEVPSIGLLSGGVSGSELESAGPQWCSRTPQTCWTISRRPRSPSWHDLSPADGRLSSRVPVSEWARSEIGPGPFSFTLLIGFLTLFGRLGAAASGFGLGFLLGRVSLGVGLVLLGLALALHVVTAGDGSKNFLGLAFSTLDDALDALLGPLFSAMNSSLSVTTRMATSRSLDCAQPTGCELERR</sequence>
<dbReference type="InterPro" id="IPR023214">
    <property type="entry name" value="HAD_sf"/>
</dbReference>
<comment type="caution">
    <text evidence="2">The sequence shown here is derived from an EMBL/GenBank/DDBJ whole genome shotgun (WGS) entry which is preliminary data.</text>
</comment>
<keyword evidence="1" id="KW-1133">Transmembrane helix</keyword>
<dbReference type="GO" id="GO:0008967">
    <property type="term" value="F:phosphoglycolate phosphatase activity"/>
    <property type="evidence" value="ECO:0007669"/>
    <property type="project" value="TreeGrafter"/>
</dbReference>
<keyword evidence="2" id="KW-0378">Hydrolase</keyword>
<dbReference type="SFLD" id="SFLDS00003">
    <property type="entry name" value="Haloacid_Dehalogenase"/>
    <property type="match status" value="1"/>
</dbReference>
<dbReference type="Pfam" id="PF00702">
    <property type="entry name" value="Hydrolase"/>
    <property type="match status" value="1"/>
</dbReference>
<dbReference type="PANTHER" id="PTHR43434:SF16">
    <property type="entry name" value="BLL8046 PROTEIN"/>
    <property type="match status" value="1"/>
</dbReference>
<dbReference type="InterPro" id="IPR006439">
    <property type="entry name" value="HAD-SF_hydro_IA"/>
</dbReference>
<evidence type="ECO:0000256" key="1">
    <source>
        <dbReference type="SAM" id="Phobius"/>
    </source>
</evidence>
<dbReference type="PANTHER" id="PTHR43434">
    <property type="entry name" value="PHOSPHOGLYCOLATE PHOSPHATASE"/>
    <property type="match status" value="1"/>
</dbReference>
<dbReference type="GO" id="GO:0006281">
    <property type="term" value="P:DNA repair"/>
    <property type="evidence" value="ECO:0007669"/>
    <property type="project" value="TreeGrafter"/>
</dbReference>
<dbReference type="STRING" id="1768.B1T50_01495"/>
<dbReference type="InterPro" id="IPR050155">
    <property type="entry name" value="HAD-like_hydrolase_sf"/>
</dbReference>
<evidence type="ECO:0000313" key="2">
    <source>
        <dbReference type="EMBL" id="OOK64334.1"/>
    </source>
</evidence>
<dbReference type="SFLD" id="SFLDG01129">
    <property type="entry name" value="C1.5:_HAD__Beta-PGM__Phosphata"/>
    <property type="match status" value="1"/>
</dbReference>
<name>A0A1V3WBH1_MYCKA</name>
<accession>A0A1V3WBH1</accession>
<feature type="transmembrane region" description="Helical" evidence="1">
    <location>
        <begin position="295"/>
        <end position="313"/>
    </location>
</feature>
<dbReference type="Proteomes" id="UP000188532">
    <property type="component" value="Unassembled WGS sequence"/>
</dbReference>
<dbReference type="Gene3D" id="3.40.50.1000">
    <property type="entry name" value="HAD superfamily/HAD-like"/>
    <property type="match status" value="1"/>
</dbReference>
<organism evidence="2 3">
    <name type="scientific">Mycobacterium kansasii</name>
    <dbReference type="NCBI Taxonomy" id="1768"/>
    <lineage>
        <taxon>Bacteria</taxon>
        <taxon>Bacillati</taxon>
        <taxon>Actinomycetota</taxon>
        <taxon>Actinomycetes</taxon>
        <taxon>Mycobacteriales</taxon>
        <taxon>Mycobacteriaceae</taxon>
        <taxon>Mycobacterium</taxon>
    </lineage>
</organism>
<dbReference type="GO" id="GO:0005829">
    <property type="term" value="C:cytosol"/>
    <property type="evidence" value="ECO:0007669"/>
    <property type="project" value="TreeGrafter"/>
</dbReference>
<keyword evidence="1" id="KW-0472">Membrane</keyword>
<dbReference type="NCBIfam" id="TIGR01509">
    <property type="entry name" value="HAD-SF-IA-v3"/>
    <property type="match status" value="1"/>
</dbReference>
<proteinExistence type="predicted"/>
<feature type="transmembrane region" description="Helical" evidence="1">
    <location>
        <begin position="266"/>
        <end position="288"/>
    </location>
</feature>
<evidence type="ECO:0000313" key="3">
    <source>
        <dbReference type="Proteomes" id="UP000188532"/>
    </source>
</evidence>
<dbReference type="AlphaFoldDB" id="A0A1V3WBH1"/>
<keyword evidence="1" id="KW-0812">Transmembrane</keyword>
<protein>
    <submittedName>
        <fullName evidence="2">HAD hydrolase, IA, variant 1 family protein</fullName>
    </submittedName>
</protein>
<dbReference type="SUPFAM" id="SSF56784">
    <property type="entry name" value="HAD-like"/>
    <property type="match status" value="1"/>
</dbReference>
<dbReference type="InterPro" id="IPR036412">
    <property type="entry name" value="HAD-like_sf"/>
</dbReference>
<dbReference type="Gene3D" id="1.10.150.240">
    <property type="entry name" value="Putative phosphatase, domain 2"/>
    <property type="match status" value="1"/>
</dbReference>
<reference evidence="2 3" key="1">
    <citation type="submission" date="2017-02" db="EMBL/GenBank/DDBJ databases">
        <title>Complete genome sequences of Mycobacterium kansasii strains isolated from rhesus macaques.</title>
        <authorList>
            <person name="Panda A."/>
            <person name="Nagaraj S."/>
            <person name="Zhao X."/>
            <person name="Tettelin H."/>
            <person name="Detolla L.J."/>
        </authorList>
    </citation>
    <scope>NUCLEOTIDE SEQUENCE [LARGE SCALE GENOMIC DNA]</scope>
    <source>
        <strain evidence="2 3">11-3469</strain>
    </source>
</reference>
<gene>
    <name evidence="2" type="ORF">BZL29_8230</name>
</gene>